<dbReference type="Proteomes" id="UP000887579">
    <property type="component" value="Unplaced"/>
</dbReference>
<proteinExistence type="predicted"/>
<name>A0AC34GVP8_9BILA</name>
<protein>
    <submittedName>
        <fullName evidence="2">Protein kinase domain-containing protein</fullName>
    </submittedName>
</protein>
<reference evidence="2" key="1">
    <citation type="submission" date="2022-11" db="UniProtKB">
        <authorList>
            <consortium name="WormBaseParasite"/>
        </authorList>
    </citation>
    <scope>IDENTIFICATION</scope>
</reference>
<sequence>MITNVADFVKGDEIGGGAFSVVFKGTLRGEPVAIKIARDEGRKSIHKELQIFDKVKHQNIIPALGAHLAVENMLFLALRNYNLTNYFIDYGKELNFPQLKQYCIQVTDAMKYLHNRNILHCDLKIDNILVKDDNEDQIEISDFGCAIDLELNHCNKFIGTQTHTAYELLKYKRNPSFPITASKASDVWSFAVTSWQIFQKSDQLPSDFLKSEDILKNYEAGKKLPIPATVSEEFWRYITLPCFDLHPKARPTMEDLHKSILKFLDDSS</sequence>
<evidence type="ECO:0000313" key="2">
    <source>
        <dbReference type="WBParaSite" id="ES5_v2.g9093.t1"/>
    </source>
</evidence>
<evidence type="ECO:0000313" key="1">
    <source>
        <dbReference type="Proteomes" id="UP000887579"/>
    </source>
</evidence>
<accession>A0AC34GVP8</accession>
<organism evidence="1 2">
    <name type="scientific">Panagrolaimus sp. ES5</name>
    <dbReference type="NCBI Taxonomy" id="591445"/>
    <lineage>
        <taxon>Eukaryota</taxon>
        <taxon>Metazoa</taxon>
        <taxon>Ecdysozoa</taxon>
        <taxon>Nematoda</taxon>
        <taxon>Chromadorea</taxon>
        <taxon>Rhabditida</taxon>
        <taxon>Tylenchina</taxon>
        <taxon>Panagrolaimomorpha</taxon>
        <taxon>Panagrolaimoidea</taxon>
        <taxon>Panagrolaimidae</taxon>
        <taxon>Panagrolaimus</taxon>
    </lineage>
</organism>
<dbReference type="WBParaSite" id="ES5_v2.g9093.t1">
    <property type="protein sequence ID" value="ES5_v2.g9093.t1"/>
    <property type="gene ID" value="ES5_v2.g9093"/>
</dbReference>